<reference evidence="2 3" key="1">
    <citation type="journal article" date="2014" name="BMC Genomics">
        <title>Architecture and functions of a multipartite genome of the methylotrophic bacterium Paracoccus aminophilus JCM 7686, containing primary and secondary chromids.</title>
        <authorList>
            <person name="Dziewit L."/>
            <person name="Czarnecki J."/>
            <person name="Wibberg D."/>
            <person name="Radlinska M."/>
            <person name="Mrozek P."/>
            <person name="Szymczak M."/>
            <person name="Schluter A."/>
            <person name="Puhler A."/>
            <person name="Bartosik D."/>
        </authorList>
    </citation>
    <scope>NUCLEOTIDE SEQUENCE [LARGE SCALE GENOMIC DNA]</scope>
    <source>
        <strain evidence="2">JCM 7686</strain>
    </source>
</reference>
<accession>S5YWY7</accession>
<protein>
    <recommendedName>
        <fullName evidence="4">Nuclease</fullName>
    </recommendedName>
</protein>
<dbReference type="HOGENOM" id="CLU_141071_0_0_5"/>
<evidence type="ECO:0008006" key="4">
    <source>
        <dbReference type="Google" id="ProtNLM"/>
    </source>
</evidence>
<proteinExistence type="predicted"/>
<dbReference type="RefSeq" id="WP_020951369.1">
    <property type="nucleotide sequence ID" value="NC_022041.1"/>
</dbReference>
<feature type="signal peptide" evidence="1">
    <location>
        <begin position="1"/>
        <end position="21"/>
    </location>
</feature>
<dbReference type="EMBL" id="CP006650">
    <property type="protein sequence ID" value="AGT09731.1"/>
    <property type="molecule type" value="Genomic_DNA"/>
</dbReference>
<keyword evidence="1" id="KW-0732">Signal</keyword>
<keyword evidence="3" id="KW-1185">Reference proteome</keyword>
<dbReference type="STRING" id="1367847.JCM7686_2675"/>
<organism evidence="2 3">
    <name type="scientific">Paracoccus aminophilus JCM 7686</name>
    <dbReference type="NCBI Taxonomy" id="1367847"/>
    <lineage>
        <taxon>Bacteria</taxon>
        <taxon>Pseudomonadati</taxon>
        <taxon>Pseudomonadota</taxon>
        <taxon>Alphaproteobacteria</taxon>
        <taxon>Rhodobacterales</taxon>
        <taxon>Paracoccaceae</taxon>
        <taxon>Paracoccus</taxon>
    </lineage>
</organism>
<dbReference type="PATRIC" id="fig|1367847.3.peg.2675"/>
<sequence length="114" mass="12221">MMQGLRFFLILMLVLTGQTLAAARGQAQIAGEIVLCQGEVARVVTVDAEGKPVKRVTLCPDMATSLMSGLTLDAPALRRADLHRLALPDRRVWLGTGRSAPAFSARDPPEGLLL</sequence>
<dbReference type="Proteomes" id="UP000015480">
    <property type="component" value="Chromosome"/>
</dbReference>
<dbReference type="AlphaFoldDB" id="S5YWY7"/>
<dbReference type="OrthoDB" id="7863585at2"/>
<evidence type="ECO:0000256" key="1">
    <source>
        <dbReference type="SAM" id="SignalP"/>
    </source>
</evidence>
<evidence type="ECO:0000313" key="2">
    <source>
        <dbReference type="EMBL" id="AGT09731.1"/>
    </source>
</evidence>
<name>S5YWY7_PARAH</name>
<evidence type="ECO:0000313" key="3">
    <source>
        <dbReference type="Proteomes" id="UP000015480"/>
    </source>
</evidence>
<dbReference type="KEGG" id="pami:JCM7686_2675"/>
<gene>
    <name evidence="2" type="ORF">JCM7686_2675</name>
</gene>
<feature type="chain" id="PRO_5004534834" description="Nuclease" evidence="1">
    <location>
        <begin position="22"/>
        <end position="114"/>
    </location>
</feature>